<comment type="caution">
    <text evidence="1">The sequence shown here is derived from an EMBL/GenBank/DDBJ whole genome shotgun (WGS) entry which is preliminary data.</text>
</comment>
<keyword evidence="2" id="KW-1185">Reference proteome</keyword>
<evidence type="ECO:0000313" key="2">
    <source>
        <dbReference type="Proteomes" id="UP000283530"/>
    </source>
</evidence>
<sequence length="77" mass="8889">MKKIPLRPQRDSQTHLDGKKILLLGWEYLKKDVRSSNEATAYGYLMTYNGLLSVADASKDPKLRSSKEMKRSRFSLQ</sequence>
<gene>
    <name evidence="1" type="ORF">CKAN_00436000</name>
</gene>
<organism evidence="1 2">
    <name type="scientific">Cinnamomum micranthum f. kanehirae</name>
    <dbReference type="NCBI Taxonomy" id="337451"/>
    <lineage>
        <taxon>Eukaryota</taxon>
        <taxon>Viridiplantae</taxon>
        <taxon>Streptophyta</taxon>
        <taxon>Embryophyta</taxon>
        <taxon>Tracheophyta</taxon>
        <taxon>Spermatophyta</taxon>
        <taxon>Magnoliopsida</taxon>
        <taxon>Magnoliidae</taxon>
        <taxon>Laurales</taxon>
        <taxon>Lauraceae</taxon>
        <taxon>Cinnamomum</taxon>
    </lineage>
</organism>
<proteinExistence type="predicted"/>
<dbReference type="AlphaFoldDB" id="A0A3S3PYJ6"/>
<dbReference type="Proteomes" id="UP000283530">
    <property type="component" value="Unassembled WGS sequence"/>
</dbReference>
<accession>A0A3S3PYJ6</accession>
<name>A0A3S3PYJ6_9MAGN</name>
<dbReference type="EMBL" id="QPKB01000002">
    <property type="protein sequence ID" value="RWR75953.1"/>
    <property type="molecule type" value="Genomic_DNA"/>
</dbReference>
<evidence type="ECO:0000313" key="1">
    <source>
        <dbReference type="EMBL" id="RWR75953.1"/>
    </source>
</evidence>
<protein>
    <submittedName>
        <fullName evidence="1">Uncharacterized protein</fullName>
    </submittedName>
</protein>
<reference evidence="1 2" key="1">
    <citation type="journal article" date="2019" name="Nat. Plants">
        <title>Stout camphor tree genome fills gaps in understanding of flowering plant genome evolution.</title>
        <authorList>
            <person name="Chaw S.M."/>
            <person name="Liu Y.C."/>
            <person name="Wu Y.W."/>
            <person name="Wang H.Y."/>
            <person name="Lin C.I."/>
            <person name="Wu C.S."/>
            <person name="Ke H.M."/>
            <person name="Chang L.Y."/>
            <person name="Hsu C.Y."/>
            <person name="Yang H.T."/>
            <person name="Sudianto E."/>
            <person name="Hsu M.H."/>
            <person name="Wu K.P."/>
            <person name="Wang L.N."/>
            <person name="Leebens-Mack J.H."/>
            <person name="Tsai I.J."/>
        </authorList>
    </citation>
    <scope>NUCLEOTIDE SEQUENCE [LARGE SCALE GENOMIC DNA]</scope>
    <source>
        <strain evidence="2">cv. Chaw 1501</strain>
        <tissue evidence="1">Young leaves</tissue>
    </source>
</reference>